<dbReference type="Proteomes" id="UP000189670">
    <property type="component" value="Unassembled WGS sequence"/>
</dbReference>
<gene>
    <name evidence="1" type="ORF">OMM_03937</name>
</gene>
<proteinExistence type="predicted"/>
<sequence length="1237" mass="139038">MVDNYRAVEVTYNVVWPDDVPVLKAGESLTFPGGEFRADHSTYPGLPGVLAWATGQVVYDALNPNMISDDLNSNYLVRMVPALLEREVLLTIDNFPDDLKPASGRVDVIMNRWYFKELHAGLKKRVYYDPSTQMLGFRGFINDKTLGDDTLTAAPPSIYVLQPNILTDCEISTIKGIEGADNNFKTAIDNLYTLSRNPNSLTNCDYGVGLKLYQETVQPMIEKYPKKMEYINDMFNAWLGANIVNDNNRVIPQISFGPGLAVVPNGGLLDPDNQLFSDFSEGYITLAENNHPDMGALPVSLHIIKVVKEKYRGSIKTVYSDNVFDEKITLRHSADFGADPNELVFQWWYREEDGIPQKTPDIVPDKWLIFPDPLGRNGQGMLEISLSGAGAVLLADNLFYTRYRHKNSDANDPNAWSNWAGAANSYPPDMYQAQLADGWVKRVLNSVNPFEARVNNFYNSDNPATYVSMIRQAGPRYEGPVAFNPDKDVVENVGLIQLYQTVLERAKSLSINLEQPICTPGVVSAILLAASRISSFYSLLGNEAYNDALDPTIGFGTDSVEYGSLAPTIFTFMNQLPELIDEEYALLCGRGENGARPGYNRLLWNFTKGSGEVAYALSYNIKDVTLDGFIDEADARTLYPQGHGDAWGHYLTAVKSYYDLLGHSYFNWISRSEKFSVEGVVIDVDYFDERKFVEAAASKAKVGSEIVNMTYRKYYVDDPDGQWQGYTDSDPERAWAVTGWSRRAFMGALFDWTVSNAIIPSESSLEGIKKVDRSTVPDILEISSQARNIQQQYQNANAGINPLGLAPTAVPFDVNPARMSPDFVNFATHFEQIYERADEAMKNARAVFNYANDLKNRIRQVSVEEEEYALQVIDKDREYRNKLIEIFGSPYEGTIGSGKTYPAGYVGPDYYYYAYIDVNEVSEKTVPQPANEINAFFQPMDALYIQNDEGAFYRVYKNFYGVDIIKSKYLSTDFSDIVPINFPLSTGTYSFQAPQSWGMRKSPGDIQIALIELIKAEAELQLSLSRYKIIINDAEAAMMLLQARSDLHKSELAIGSEWKASVKEFNDTMIGFRQGAAAAEMLGEELRGCINAAAEALPTIVGMSSDVNSVHRAALKRNAKLIDNAKKSVSFGFKIGIDVLASDKELAQIAKDCKIKKANYKYDMQQQLEEIRHQLSQEAQCRMEIFQKREHMRQVSEKYRATLAKGLRLLEERNVFNARIAQKLKANDIWIWPFDLI</sequence>
<accession>A0A1V1P3N6</accession>
<protein>
    <submittedName>
        <fullName evidence="1">Uncharacterized protein</fullName>
    </submittedName>
</protein>
<evidence type="ECO:0000313" key="1">
    <source>
        <dbReference type="EMBL" id="ETR69430.1"/>
    </source>
</evidence>
<evidence type="ECO:0000313" key="2">
    <source>
        <dbReference type="Proteomes" id="UP000189670"/>
    </source>
</evidence>
<dbReference type="AlphaFoldDB" id="A0A1V1P3N6"/>
<name>A0A1V1P3N6_9BACT</name>
<dbReference type="EMBL" id="ATBP01000644">
    <property type="protein sequence ID" value="ETR69430.1"/>
    <property type="molecule type" value="Genomic_DNA"/>
</dbReference>
<comment type="caution">
    <text evidence="1">The sequence shown here is derived from an EMBL/GenBank/DDBJ whole genome shotgun (WGS) entry which is preliminary data.</text>
</comment>
<organism evidence="1 2">
    <name type="scientific">Candidatus Magnetoglobus multicellularis str. Araruama</name>
    <dbReference type="NCBI Taxonomy" id="890399"/>
    <lineage>
        <taxon>Bacteria</taxon>
        <taxon>Pseudomonadati</taxon>
        <taxon>Thermodesulfobacteriota</taxon>
        <taxon>Desulfobacteria</taxon>
        <taxon>Desulfobacterales</taxon>
        <taxon>Desulfobacteraceae</taxon>
        <taxon>Candidatus Magnetoglobus</taxon>
    </lineage>
</organism>
<reference evidence="2" key="1">
    <citation type="submission" date="2012-11" db="EMBL/GenBank/DDBJ databases">
        <authorList>
            <person name="Lucero-Rivera Y.E."/>
            <person name="Tovar-Ramirez D."/>
        </authorList>
    </citation>
    <scope>NUCLEOTIDE SEQUENCE [LARGE SCALE GENOMIC DNA]</scope>
    <source>
        <strain evidence="2">Araruama</strain>
    </source>
</reference>